<accession>A0A7V4GA44</accession>
<gene>
    <name evidence="2" type="ORF">ENT08_10505</name>
</gene>
<dbReference type="EMBL" id="DSXI01000623">
    <property type="protein sequence ID" value="HGS06141.1"/>
    <property type="molecule type" value="Genomic_DNA"/>
</dbReference>
<evidence type="ECO:0000313" key="2">
    <source>
        <dbReference type="EMBL" id="HGS06141.1"/>
    </source>
</evidence>
<comment type="caution">
    <text evidence="2">The sequence shown here is derived from an EMBL/GenBank/DDBJ whole genome shotgun (WGS) entry which is preliminary data.</text>
</comment>
<name>A0A7V4GA44_9BACT</name>
<feature type="region of interest" description="Disordered" evidence="1">
    <location>
        <begin position="1"/>
        <end position="63"/>
    </location>
</feature>
<reference evidence="2" key="1">
    <citation type="journal article" date="2020" name="mSystems">
        <title>Genome- and Community-Level Interaction Insights into Carbon Utilization and Element Cycling Functions of Hydrothermarchaeota in Hydrothermal Sediment.</title>
        <authorList>
            <person name="Zhou Z."/>
            <person name="Liu Y."/>
            <person name="Xu W."/>
            <person name="Pan J."/>
            <person name="Luo Z.H."/>
            <person name="Li M."/>
        </authorList>
    </citation>
    <scope>NUCLEOTIDE SEQUENCE [LARGE SCALE GENOMIC DNA]</scope>
    <source>
        <strain evidence="2">SpSt-548</strain>
    </source>
</reference>
<protein>
    <submittedName>
        <fullName evidence="2">Uncharacterized protein</fullName>
    </submittedName>
</protein>
<evidence type="ECO:0000256" key="1">
    <source>
        <dbReference type="SAM" id="MobiDB-lite"/>
    </source>
</evidence>
<dbReference type="AlphaFoldDB" id="A0A7V4GA44"/>
<organism evidence="2">
    <name type="scientific">Desulfobacca acetoxidans</name>
    <dbReference type="NCBI Taxonomy" id="60893"/>
    <lineage>
        <taxon>Bacteria</taxon>
        <taxon>Pseudomonadati</taxon>
        <taxon>Thermodesulfobacteriota</taxon>
        <taxon>Desulfobaccia</taxon>
        <taxon>Desulfobaccales</taxon>
        <taxon>Desulfobaccaceae</taxon>
        <taxon>Desulfobacca</taxon>
    </lineage>
</organism>
<sequence length="96" mass="10241">MIHYAEISTAAAGPPRRRSYPGGEWRRSLVPPPSPGPPLQSPLAGGGGGPGEGRVRGPWPPPPIPLFQPGGCPWLTSPRFGGFIIILPRCRTSPRW</sequence>
<proteinExistence type="predicted"/>
<feature type="compositionally biased region" description="Pro residues" evidence="1">
    <location>
        <begin position="30"/>
        <end position="40"/>
    </location>
</feature>